<dbReference type="Proteomes" id="UP000704611">
    <property type="component" value="Unassembled WGS sequence"/>
</dbReference>
<comment type="caution">
    <text evidence="2">The sequence shown here is derived from an EMBL/GenBank/DDBJ whole genome shotgun (WGS) entry which is preliminary data.</text>
</comment>
<evidence type="ECO:0000256" key="1">
    <source>
        <dbReference type="SAM" id="Phobius"/>
    </source>
</evidence>
<keyword evidence="1" id="KW-0472">Membrane</keyword>
<keyword evidence="3" id="KW-1185">Reference proteome</keyword>
<protein>
    <submittedName>
        <fullName evidence="2">Uncharacterized protein</fullName>
    </submittedName>
</protein>
<accession>A0ABS6MFK7</accession>
<dbReference type="EMBL" id="JAHRID010000001">
    <property type="protein sequence ID" value="MBV2127593.1"/>
    <property type="molecule type" value="Genomic_DNA"/>
</dbReference>
<evidence type="ECO:0000313" key="3">
    <source>
        <dbReference type="Proteomes" id="UP000704611"/>
    </source>
</evidence>
<feature type="transmembrane region" description="Helical" evidence="1">
    <location>
        <begin position="21"/>
        <end position="42"/>
    </location>
</feature>
<proteinExistence type="predicted"/>
<feature type="transmembrane region" description="Helical" evidence="1">
    <location>
        <begin position="54"/>
        <end position="74"/>
    </location>
</feature>
<gene>
    <name evidence="2" type="ORF">KQY15_00595</name>
</gene>
<organism evidence="2 3">
    <name type="scientific">Arsukibacterium indicum</name>
    <dbReference type="NCBI Taxonomy" id="2848612"/>
    <lineage>
        <taxon>Bacteria</taxon>
        <taxon>Pseudomonadati</taxon>
        <taxon>Pseudomonadota</taxon>
        <taxon>Gammaproteobacteria</taxon>
        <taxon>Chromatiales</taxon>
        <taxon>Chromatiaceae</taxon>
        <taxon>Arsukibacterium</taxon>
    </lineage>
</organism>
<reference evidence="2 3" key="1">
    <citation type="submission" date="2021-06" db="EMBL/GenBank/DDBJ databases">
        <title>Rheinheimera indica sp. nov., isolated from deep-sea sediment.</title>
        <authorList>
            <person name="Wang Z."/>
            <person name="Zhang X.-Y."/>
        </authorList>
    </citation>
    <scope>NUCLEOTIDE SEQUENCE [LARGE SCALE GENOMIC DNA]</scope>
    <source>
        <strain evidence="2 3">SM2107</strain>
    </source>
</reference>
<dbReference type="RefSeq" id="WP_217666455.1">
    <property type="nucleotide sequence ID" value="NZ_JAHRID010000001.1"/>
</dbReference>
<sequence length="83" mass="9348">MYKSDCATKAVTRKPWLKRANLVLLLSFLALLFTIVVCYPLADMVPFKLQLAGHISMILSATLVKLSYIGRCIVQHELQQRVG</sequence>
<keyword evidence="1" id="KW-0812">Transmembrane</keyword>
<name>A0ABS6MFK7_9GAMM</name>
<evidence type="ECO:0000313" key="2">
    <source>
        <dbReference type="EMBL" id="MBV2127593.1"/>
    </source>
</evidence>
<keyword evidence="1" id="KW-1133">Transmembrane helix</keyword>